<proteinExistence type="predicted"/>
<reference evidence="2" key="1">
    <citation type="journal article" date="2016" name="Genome Announc.">
        <title>Complete Genome Sequence of Geobacillus thermoglucosidasius NCIMB 11955, the Progenitor of a Bioethanol Production Strain.</title>
        <authorList>
            <person name="Sheng L."/>
            <person name="Zhang Y."/>
            <person name="Minton N.P."/>
        </authorList>
    </citation>
    <scope>NUCLEOTIDE SEQUENCE [LARGE SCALE GENOMIC DNA]</scope>
    <source>
        <strain evidence="2">NCIMB 11955</strain>
    </source>
</reference>
<dbReference type="AlphaFoldDB" id="A0AAN0YT28"/>
<name>A0AAN0YT28_PARTM</name>
<sequence length="81" mass="9466">MFLELALIFQKYGRKNNLSAYMVWKRMKSIKHGSLENCRFFYIASGTESMKLGRMEKETAQGFIFREHKLGNLGLGLLSWN</sequence>
<protein>
    <submittedName>
        <fullName evidence="1">Uncharacterized protein</fullName>
    </submittedName>
</protein>
<gene>
    <name evidence="1" type="ORF">BCV53_11420</name>
</gene>
<evidence type="ECO:0000313" key="2">
    <source>
        <dbReference type="Proteomes" id="UP000093052"/>
    </source>
</evidence>
<keyword evidence="2" id="KW-1185">Reference proteome</keyword>
<organism evidence="1 2">
    <name type="scientific">Parageobacillus thermoglucosidasius</name>
    <name type="common">Geobacillus thermoglucosidasius</name>
    <dbReference type="NCBI Taxonomy" id="1426"/>
    <lineage>
        <taxon>Bacteria</taxon>
        <taxon>Bacillati</taxon>
        <taxon>Bacillota</taxon>
        <taxon>Bacilli</taxon>
        <taxon>Bacillales</taxon>
        <taxon>Anoxybacillaceae</taxon>
        <taxon>Parageobacillus</taxon>
    </lineage>
</organism>
<accession>A0AAN0YT28</accession>
<dbReference type="KEGG" id="ptl:AOT13_11405"/>
<evidence type="ECO:0000313" key="1">
    <source>
        <dbReference type="EMBL" id="ANZ30648.1"/>
    </source>
</evidence>
<dbReference type="Proteomes" id="UP000093052">
    <property type="component" value="Chromosome"/>
</dbReference>
<dbReference type="EMBL" id="CP016622">
    <property type="protein sequence ID" value="ANZ30648.1"/>
    <property type="molecule type" value="Genomic_DNA"/>
</dbReference>